<dbReference type="InterPro" id="IPR025202">
    <property type="entry name" value="PLD-like_dom"/>
</dbReference>
<organism evidence="2 3">
    <name type="scientific">Cedecea neteri</name>
    <dbReference type="NCBI Taxonomy" id="158822"/>
    <lineage>
        <taxon>Bacteria</taxon>
        <taxon>Pseudomonadati</taxon>
        <taxon>Pseudomonadota</taxon>
        <taxon>Gammaproteobacteria</taxon>
        <taxon>Enterobacterales</taxon>
        <taxon>Enterobacteriaceae</taxon>
        <taxon>Cedecea</taxon>
    </lineage>
</organism>
<gene>
    <name evidence="2" type="ORF">JT31_15255</name>
</gene>
<feature type="domain" description="Phospholipase D-like" evidence="1">
    <location>
        <begin position="71"/>
        <end position="170"/>
    </location>
</feature>
<dbReference type="RefSeq" id="WP_038478705.1">
    <property type="nucleotide sequence ID" value="NZ_CP009451.1"/>
</dbReference>
<dbReference type="EMBL" id="CP009451">
    <property type="protein sequence ID" value="AIR05923.1"/>
    <property type="molecule type" value="Genomic_DNA"/>
</dbReference>
<keyword evidence="3" id="KW-1185">Reference proteome</keyword>
<dbReference type="SUPFAM" id="SSF56024">
    <property type="entry name" value="Phospholipase D/nuclease"/>
    <property type="match status" value="1"/>
</dbReference>
<evidence type="ECO:0000313" key="3">
    <source>
        <dbReference type="Proteomes" id="UP000029481"/>
    </source>
</evidence>
<dbReference type="Gene3D" id="3.30.870.10">
    <property type="entry name" value="Endonuclease Chain A"/>
    <property type="match status" value="1"/>
</dbReference>
<accession>A0A089Q0Z1</accession>
<evidence type="ECO:0000313" key="2">
    <source>
        <dbReference type="EMBL" id="AIR05923.1"/>
    </source>
</evidence>
<dbReference type="AlphaFoldDB" id="A0A089Q0Z1"/>
<evidence type="ECO:0000259" key="1">
    <source>
        <dbReference type="Pfam" id="PF13091"/>
    </source>
</evidence>
<proteinExistence type="predicted"/>
<reference evidence="2 3" key="1">
    <citation type="submission" date="2014-09" db="EMBL/GenBank/DDBJ databases">
        <title>Cedecea neteri SSMD04 Genome Sequencing.</title>
        <authorList>
            <person name="Tan J.-Y."/>
        </authorList>
    </citation>
    <scope>NUCLEOTIDE SEQUENCE [LARGE SCALE GENOMIC DNA]</scope>
    <source>
        <strain evidence="2 3">SSMD04</strain>
    </source>
</reference>
<sequence>MTTKANQRQIFLHGATGQRVLREVLSAQLVGLILQPEPIWLVSPWVSNFMLLDNRAGSWDSIEPAWGGREVDFIELLASAINNGAQLSLVTRDLPQNRSFMKGLENRLNSHAEYRLELRDQLHTKGLLTSHFFLKGSMNFTWSGVNRNEEYVELSCDPHMIGEAITAFESQYHFSGSQEAF</sequence>
<name>A0A089Q0Z1_9ENTR</name>
<dbReference type="KEGG" id="cnt:JT31_15255"/>
<dbReference type="OrthoDB" id="8441577at2"/>
<dbReference type="Proteomes" id="UP000029481">
    <property type="component" value="Chromosome"/>
</dbReference>
<protein>
    <submittedName>
        <fullName evidence="2">PLD-like domain protein</fullName>
    </submittedName>
</protein>
<dbReference type="NCBIfam" id="NF041068">
    <property type="entry name" value="DpdK"/>
    <property type="match status" value="1"/>
</dbReference>
<dbReference type="Pfam" id="PF13091">
    <property type="entry name" value="PLDc_2"/>
    <property type="match status" value="1"/>
</dbReference>